<evidence type="ECO:0000259" key="7">
    <source>
        <dbReference type="Pfam" id="PF12698"/>
    </source>
</evidence>
<feature type="transmembrane region" description="Helical" evidence="6">
    <location>
        <begin position="835"/>
        <end position="854"/>
    </location>
</feature>
<dbReference type="Gene3D" id="3.40.1710.10">
    <property type="entry name" value="abc type-2 transporter like domain"/>
    <property type="match status" value="1"/>
</dbReference>
<evidence type="ECO:0000313" key="8">
    <source>
        <dbReference type="EMBL" id="KRM30353.1"/>
    </source>
</evidence>
<dbReference type="InterPro" id="IPR017501">
    <property type="entry name" value="Phage_infect_YhgE_C"/>
</dbReference>
<feature type="transmembrane region" description="Helical" evidence="6">
    <location>
        <begin position="893"/>
        <end position="914"/>
    </location>
</feature>
<keyword evidence="4 6" id="KW-0472">Membrane</keyword>
<feature type="coiled-coil region" evidence="5">
    <location>
        <begin position="503"/>
        <end position="530"/>
    </location>
</feature>
<evidence type="ECO:0000256" key="2">
    <source>
        <dbReference type="ARBA" id="ARBA00022692"/>
    </source>
</evidence>
<evidence type="ECO:0000256" key="4">
    <source>
        <dbReference type="ARBA" id="ARBA00023136"/>
    </source>
</evidence>
<feature type="domain" description="ABC-2 type transporter transmembrane" evidence="7">
    <location>
        <begin position="650"/>
        <end position="912"/>
    </location>
</feature>
<evidence type="ECO:0000256" key="3">
    <source>
        <dbReference type="ARBA" id="ARBA00022989"/>
    </source>
</evidence>
<feature type="domain" description="ABC-2 type transporter transmembrane" evidence="7">
    <location>
        <begin position="21"/>
        <end position="160"/>
    </location>
</feature>
<comment type="caution">
    <text evidence="8">The sequence shown here is derived from an EMBL/GenBank/DDBJ whole genome shotgun (WGS) entry which is preliminary data.</text>
</comment>
<dbReference type="InterPro" id="IPR017500">
    <property type="entry name" value="Phage_infect_YhgE_N"/>
</dbReference>
<dbReference type="InterPro" id="IPR051328">
    <property type="entry name" value="T7SS_ABC-Transporter"/>
</dbReference>
<dbReference type="Gene3D" id="1.10.287.950">
    <property type="entry name" value="Methyl-accepting chemotaxis protein"/>
    <property type="match status" value="1"/>
</dbReference>
<comment type="subcellular location">
    <subcellularLocation>
        <location evidence="1">Membrane</location>
        <topology evidence="1">Multi-pass membrane protein</topology>
    </subcellularLocation>
</comment>
<dbReference type="EMBL" id="AZFI01000016">
    <property type="protein sequence ID" value="KRM30353.1"/>
    <property type="molecule type" value="Genomic_DNA"/>
</dbReference>
<dbReference type="Pfam" id="PF12698">
    <property type="entry name" value="ABC2_membrane_3"/>
    <property type="match status" value="2"/>
</dbReference>
<evidence type="ECO:0000256" key="6">
    <source>
        <dbReference type="SAM" id="Phobius"/>
    </source>
</evidence>
<evidence type="ECO:0000313" key="9">
    <source>
        <dbReference type="Proteomes" id="UP000051217"/>
    </source>
</evidence>
<feature type="transmembrane region" description="Helical" evidence="6">
    <location>
        <begin position="805"/>
        <end position="828"/>
    </location>
</feature>
<sequence length="941" mass="99868">MKMIKKEFGMIWEHKIILATLLGIMFIPFLYSVFFLKSVWEPYENADKLPVAVVNDDRPVTFQDKQLDVGDQLVANMKKQDGLEWHFVSAQKAKEGMSHHKYYMVVTVPKNFSKNAATVLNDKPQKMNLKYQTNDSLNYIGQALTKEAAGQLKNKVSKTVSTAYADTMFGVAKQVGAGLGKAAKGAVKLSDGSKALSNGLTTYTAGVKNLNDGVMTLHAGVEPLSAGIVQLADGSLVLDKGLHTYTAAVSQVNHGAQALRAGTVPLASGVSQLQNGAQTLNVGINQYTGAVGQLNGGLQQLAGKSNQLQQAAGQLSQLPQGVAKTYVLGNTVYHSVEVLKGRLKEQSPKITAAQKLNSLMTPKNKKLLADLSTTTDEMNNRITNISTKLDGLTEQLDSIGANDRDSFVKAQQVLDVIEKVIEKLPAQQKEQMAGSQEDLKQIKRNSQENRKTLKKIQAIQGTVAGAKAELSDAQKSLPDLLKLTGQIKHLSTGMNSQGETMDVATMTKKLAELESAANKLKSASTQLNARVNGPKSNGIYHYTTDPNQILVQISQIADQSSLPTKLNGLTQYTNGVKTAANGASQLNQNGTQLRGGASQLNGGLTAMGAQVPALVGGINTLANGTSQLNANGGQLVSGADTLAGGIGQLNAQVPTLVNGIDTLANGSAQLAGNSDKLNGASGQVAKGTGTLSKSLKDGAKEVNSTNLGKRNAQMFAAPTRLQHSNYSKVPNYGFALAPYMLSVALYVGALVFNLVYPLRKMGGDDSTANEWFGSKVAIGGVVAVANALVELLLMMAVGLTPQNVGGFLLNGIMFSLAAMYIVMLLSIVFENPGRFIGMILLVIQLGASGGSFPIEITTGMNGFFQAVNPFLPMTWSVYSFRESLTGGFGSGQITQSFLILLIFIVVSLVLLWVATQVLHNKVTYEPGPSSVVQESGNGDKE</sequence>
<reference evidence="8 9" key="1">
    <citation type="journal article" date="2015" name="Genome Announc.">
        <title>Expanding the biotechnology potential of lactobacilli through comparative genomics of 213 strains and associated genera.</title>
        <authorList>
            <person name="Sun Z."/>
            <person name="Harris H.M."/>
            <person name="McCann A."/>
            <person name="Guo C."/>
            <person name="Argimon S."/>
            <person name="Zhang W."/>
            <person name="Yang X."/>
            <person name="Jeffery I.B."/>
            <person name="Cooney J.C."/>
            <person name="Kagawa T.F."/>
            <person name="Liu W."/>
            <person name="Song Y."/>
            <person name="Salvetti E."/>
            <person name="Wrobel A."/>
            <person name="Rasinkangas P."/>
            <person name="Parkhill J."/>
            <person name="Rea M.C."/>
            <person name="O'Sullivan O."/>
            <person name="Ritari J."/>
            <person name="Douillard F.P."/>
            <person name="Paul Ross R."/>
            <person name="Yang R."/>
            <person name="Briner A.E."/>
            <person name="Felis G.E."/>
            <person name="de Vos W.M."/>
            <person name="Barrangou R."/>
            <person name="Klaenhammer T.R."/>
            <person name="Caufield P.W."/>
            <person name="Cui Y."/>
            <person name="Zhang H."/>
            <person name="O'Toole P.W."/>
        </authorList>
    </citation>
    <scope>NUCLEOTIDE SEQUENCE [LARGE SCALE GENOMIC DNA]</scope>
    <source>
        <strain evidence="8 9">DSM 15836</strain>
    </source>
</reference>
<gene>
    <name evidence="8" type="ORF">FC65_GL000597</name>
</gene>
<dbReference type="NCBIfam" id="TIGR03062">
    <property type="entry name" value="pip_yhgE_Cterm"/>
    <property type="match status" value="1"/>
</dbReference>
<accession>A0ABR5PLS2</accession>
<feature type="transmembrane region" description="Helical" evidence="6">
    <location>
        <begin position="16"/>
        <end position="36"/>
    </location>
</feature>
<dbReference type="InterPro" id="IPR023908">
    <property type="entry name" value="xxxLxxG_rpt"/>
</dbReference>
<keyword evidence="9" id="KW-1185">Reference proteome</keyword>
<feature type="transmembrane region" description="Helical" evidence="6">
    <location>
        <begin position="776"/>
        <end position="799"/>
    </location>
</feature>
<evidence type="ECO:0000256" key="1">
    <source>
        <dbReference type="ARBA" id="ARBA00004141"/>
    </source>
</evidence>
<organism evidence="8 9">
    <name type="scientific">Ligilactobacillus acidipiscis DSM 15836</name>
    <dbReference type="NCBI Taxonomy" id="1423716"/>
    <lineage>
        <taxon>Bacteria</taxon>
        <taxon>Bacillati</taxon>
        <taxon>Bacillota</taxon>
        <taxon>Bacilli</taxon>
        <taxon>Lactobacillales</taxon>
        <taxon>Lactobacillaceae</taxon>
        <taxon>Ligilactobacillus</taxon>
    </lineage>
</organism>
<name>A0ABR5PLS2_9LACO</name>
<keyword evidence="3 6" id="KW-1133">Transmembrane helix</keyword>
<keyword evidence="5" id="KW-0175">Coiled coil</keyword>
<feature type="transmembrane region" description="Helical" evidence="6">
    <location>
        <begin position="732"/>
        <end position="756"/>
    </location>
</feature>
<dbReference type="NCBIfam" id="TIGR03057">
    <property type="entry name" value="xxxLxxG_by_4"/>
    <property type="match status" value="2"/>
</dbReference>
<keyword evidence="2 6" id="KW-0812">Transmembrane</keyword>
<dbReference type="PANTHER" id="PTHR43077:SF5">
    <property type="entry name" value="PHAGE INFECTION PROTEIN"/>
    <property type="match status" value="1"/>
</dbReference>
<dbReference type="Proteomes" id="UP000051217">
    <property type="component" value="Unassembled WGS sequence"/>
</dbReference>
<dbReference type="NCBIfam" id="TIGR03061">
    <property type="entry name" value="pip_yhgE_Nterm"/>
    <property type="match status" value="1"/>
</dbReference>
<dbReference type="PANTHER" id="PTHR43077">
    <property type="entry name" value="TRANSPORT PERMEASE YVFS-RELATED"/>
    <property type="match status" value="1"/>
</dbReference>
<proteinExistence type="predicted"/>
<dbReference type="InterPro" id="IPR013525">
    <property type="entry name" value="ABC2_TM"/>
</dbReference>
<evidence type="ECO:0000256" key="5">
    <source>
        <dbReference type="SAM" id="Coils"/>
    </source>
</evidence>
<protein>
    <recommendedName>
        <fullName evidence="7">ABC-2 type transporter transmembrane domain-containing protein</fullName>
    </recommendedName>
</protein>